<gene>
    <name evidence="8" type="ORF">PDIGIT_LOCUS11484</name>
</gene>
<dbReference type="SUPFAM" id="SSF52540">
    <property type="entry name" value="P-loop containing nucleoside triphosphate hydrolases"/>
    <property type="match status" value="1"/>
</dbReference>
<dbReference type="GO" id="GO:0003924">
    <property type="term" value="F:GTPase activity"/>
    <property type="evidence" value="ECO:0007669"/>
    <property type="project" value="InterPro"/>
</dbReference>
<evidence type="ECO:0000256" key="2">
    <source>
        <dbReference type="ARBA" id="ARBA00022741"/>
    </source>
</evidence>
<feature type="binding site" evidence="5">
    <location>
        <begin position="293"/>
        <end position="298"/>
    </location>
    <ligand>
        <name>GTP</name>
        <dbReference type="ChEBI" id="CHEBI:37565"/>
    </ligand>
</feature>
<evidence type="ECO:0000256" key="5">
    <source>
        <dbReference type="PIRSR" id="PIRSR601019-1"/>
    </source>
</evidence>
<proteinExistence type="predicted"/>
<evidence type="ECO:0000256" key="3">
    <source>
        <dbReference type="ARBA" id="ARBA00023134"/>
    </source>
</evidence>
<keyword evidence="6" id="KW-0460">Magnesium</keyword>
<keyword evidence="2 5" id="KW-0547">Nucleotide-binding</keyword>
<dbReference type="GO" id="GO:0007186">
    <property type="term" value="P:G protein-coupled receptor signaling pathway"/>
    <property type="evidence" value="ECO:0007669"/>
    <property type="project" value="InterPro"/>
</dbReference>
<dbReference type="Gene3D" id="1.10.400.10">
    <property type="entry name" value="GI Alpha 1, domain 2-like"/>
    <property type="match status" value="1"/>
</dbReference>
<protein>
    <submittedName>
        <fullName evidence="8">Uncharacterized protein</fullName>
    </submittedName>
</protein>
<dbReference type="GO" id="GO:0005525">
    <property type="term" value="F:GTP binding"/>
    <property type="evidence" value="ECO:0007669"/>
    <property type="project" value="UniProtKB-KW"/>
</dbReference>
<feature type="binding site" evidence="6">
    <location>
        <position position="434"/>
    </location>
    <ligand>
        <name>Mg(2+)</name>
        <dbReference type="ChEBI" id="CHEBI:18420"/>
    </ligand>
</feature>
<keyword evidence="4" id="KW-0807">Transducer</keyword>
<dbReference type="GO" id="GO:0031683">
    <property type="term" value="F:G-protein beta/gamma-subunit complex binding"/>
    <property type="evidence" value="ECO:0007669"/>
    <property type="project" value="InterPro"/>
</dbReference>
<feature type="region of interest" description="Disordered" evidence="7">
    <location>
        <begin position="203"/>
        <end position="232"/>
    </location>
</feature>
<feature type="binding site" evidence="5">
    <location>
        <begin position="428"/>
        <end position="434"/>
    </location>
    <ligand>
        <name>GTP</name>
        <dbReference type="ChEBI" id="CHEBI:37565"/>
    </ligand>
</feature>
<evidence type="ECO:0000256" key="4">
    <source>
        <dbReference type="ARBA" id="ARBA00023224"/>
    </source>
</evidence>
<reference evidence="8" key="1">
    <citation type="submission" date="2023-01" db="EMBL/GenBank/DDBJ databases">
        <authorList>
            <person name="Van Ghelder C."/>
            <person name="Rancurel C."/>
        </authorList>
    </citation>
    <scope>NUCLEOTIDE SEQUENCE</scope>
    <source>
        <strain evidence="8">CNCM I-4278</strain>
    </source>
</reference>
<feature type="compositionally biased region" description="Basic and acidic residues" evidence="7">
    <location>
        <begin position="207"/>
        <end position="226"/>
    </location>
</feature>
<dbReference type="Pfam" id="PF00503">
    <property type="entry name" value="G-alpha"/>
    <property type="match status" value="1"/>
</dbReference>
<organism evidence="8 9">
    <name type="scientific">Periconia digitata</name>
    <dbReference type="NCBI Taxonomy" id="1303443"/>
    <lineage>
        <taxon>Eukaryota</taxon>
        <taxon>Fungi</taxon>
        <taxon>Dikarya</taxon>
        <taxon>Ascomycota</taxon>
        <taxon>Pezizomycotina</taxon>
        <taxon>Dothideomycetes</taxon>
        <taxon>Pleosporomycetidae</taxon>
        <taxon>Pleosporales</taxon>
        <taxon>Massarineae</taxon>
        <taxon>Periconiaceae</taxon>
        <taxon>Periconia</taxon>
    </lineage>
</organism>
<keyword evidence="3 5" id="KW-0342">GTP-binding</keyword>
<evidence type="ECO:0000313" key="9">
    <source>
        <dbReference type="Proteomes" id="UP001152607"/>
    </source>
</evidence>
<dbReference type="Gene3D" id="3.40.50.300">
    <property type="entry name" value="P-loop containing nucleotide triphosphate hydrolases"/>
    <property type="match status" value="1"/>
</dbReference>
<dbReference type="GO" id="GO:0000750">
    <property type="term" value="P:pheromone-dependent signal transduction involved in conjugation with cellular fusion"/>
    <property type="evidence" value="ECO:0007669"/>
    <property type="project" value="TreeGrafter"/>
</dbReference>
<dbReference type="GO" id="GO:0005834">
    <property type="term" value="C:heterotrimeric G-protein complex"/>
    <property type="evidence" value="ECO:0007669"/>
    <property type="project" value="TreeGrafter"/>
</dbReference>
<dbReference type="InterPro" id="IPR001019">
    <property type="entry name" value="Gprotein_alpha_su"/>
</dbReference>
<keyword evidence="1 6" id="KW-0479">Metal-binding</keyword>
<dbReference type="PANTHER" id="PTHR10218:SF302">
    <property type="entry name" value="GUANINE NUCLEOTIDE-BINDING PROTEIN ALPHA-5 SUBUNIT"/>
    <property type="match status" value="1"/>
</dbReference>
<dbReference type="PROSITE" id="PS51882">
    <property type="entry name" value="G_ALPHA"/>
    <property type="match status" value="1"/>
</dbReference>
<dbReference type="PRINTS" id="PR00318">
    <property type="entry name" value="GPROTEINA"/>
</dbReference>
<comment type="caution">
    <text evidence="8">The sequence shown here is derived from an EMBL/GenBank/DDBJ whole genome shotgun (WGS) entry which is preliminary data.</text>
</comment>
<dbReference type="FunFam" id="3.40.50.300:FF:000720">
    <property type="entry name" value="Guanine nucleotide-binding protein G(k) subunit alpha"/>
    <property type="match status" value="1"/>
</dbReference>
<dbReference type="SUPFAM" id="SSF47895">
    <property type="entry name" value="Transducin (alpha subunit), insertion domain"/>
    <property type="match status" value="1"/>
</dbReference>
<name>A0A9W4ULF7_9PLEO</name>
<dbReference type="GO" id="GO:0046872">
    <property type="term" value="F:metal ion binding"/>
    <property type="evidence" value="ECO:0007669"/>
    <property type="project" value="UniProtKB-KW"/>
</dbReference>
<accession>A0A9W4ULF7</accession>
<dbReference type="OrthoDB" id="5817230at2759"/>
<dbReference type="PANTHER" id="PTHR10218">
    <property type="entry name" value="GTP-BINDING PROTEIN ALPHA SUBUNIT"/>
    <property type="match status" value="1"/>
</dbReference>
<dbReference type="InterPro" id="IPR027417">
    <property type="entry name" value="P-loop_NTPase"/>
</dbReference>
<dbReference type="InterPro" id="IPR011025">
    <property type="entry name" value="GproteinA_insert"/>
</dbReference>
<keyword evidence="9" id="KW-1185">Reference proteome</keyword>
<evidence type="ECO:0000256" key="7">
    <source>
        <dbReference type="SAM" id="MobiDB-lite"/>
    </source>
</evidence>
<dbReference type="SMART" id="SM00275">
    <property type="entry name" value="G_alpha"/>
    <property type="match status" value="1"/>
</dbReference>
<dbReference type="CDD" id="cd00066">
    <property type="entry name" value="G-alpha"/>
    <property type="match status" value="1"/>
</dbReference>
<sequence>MSRPLDNACMTWGTGEKYDGAPIHVSTLIGQLFIIQTALDKLSDWNQARETRHPRYQQLAAQVGNALDCFGTLISTLQKQLDQFETSNSVEMPTKNKIKFIWSEKEIANYSTLLDRQVNALTLLLQAVQCETWEQQRELLSREESVSILILAKDCSSSVLGLDDGHSFLSETTANISVTFDFDTFVLGSRVYQQAERSHLRQAIRAEQSRKVPAKQKDNAAGREDALILQSSSGDASKQAVRSRNSFRLTDWFRNSSRRKDSVTSFTAPKEGENGERSHGFKTVKVLFLGTSESGKSTLIKTLQLSKFREEYFSYGPRLLFKEIIRSNIIQSTRIVLEAMDSLAISLEDPFRNNIHAETIFMQLAGRDSDCSGVKTFQAIVSLWQDSGFQISFGRRREYQLDDNFDYYANNIKRIMASDYMPTDEDILRIRVTTTGISATKLLNKKIEYEILDVGGARSERKKWNSVIGGTHVVTLTIDVRCYANVLLEDETCNRMQEQLVLFDSIVNSKWFSESSFLVVFTKLDCLADSLRTHRVERYLPDYVKDESLGPVESYMQYIEHRFMGLVRSHSIRYRTRIVRADLVGDAYKRGLEVWNTLDDIVRNELK</sequence>
<evidence type="ECO:0000256" key="6">
    <source>
        <dbReference type="PIRSR" id="PIRSR601019-2"/>
    </source>
</evidence>
<dbReference type="Proteomes" id="UP001152607">
    <property type="component" value="Unassembled WGS sequence"/>
</dbReference>
<dbReference type="GO" id="GO:0005737">
    <property type="term" value="C:cytoplasm"/>
    <property type="evidence" value="ECO:0007669"/>
    <property type="project" value="TreeGrafter"/>
</dbReference>
<evidence type="ECO:0000256" key="1">
    <source>
        <dbReference type="ARBA" id="ARBA00022723"/>
    </source>
</evidence>
<evidence type="ECO:0000313" key="8">
    <source>
        <dbReference type="EMBL" id="CAI6338356.1"/>
    </source>
</evidence>
<feature type="binding site" evidence="6">
    <location>
        <position position="297"/>
    </location>
    <ligand>
        <name>Mg(2+)</name>
        <dbReference type="ChEBI" id="CHEBI:18420"/>
    </ligand>
</feature>
<dbReference type="EMBL" id="CAOQHR010000008">
    <property type="protein sequence ID" value="CAI6338356.1"/>
    <property type="molecule type" value="Genomic_DNA"/>
</dbReference>
<dbReference type="AlphaFoldDB" id="A0A9W4ULF7"/>
<dbReference type="GO" id="GO:0001664">
    <property type="term" value="F:G protein-coupled receptor binding"/>
    <property type="evidence" value="ECO:0007669"/>
    <property type="project" value="TreeGrafter"/>
</dbReference>